<evidence type="ECO:0000313" key="1">
    <source>
        <dbReference type="EMBL" id="GFH14885.1"/>
    </source>
</evidence>
<keyword evidence="2" id="KW-1185">Reference proteome</keyword>
<name>A0A699Z060_HAELA</name>
<accession>A0A699Z060</accession>
<protein>
    <submittedName>
        <fullName evidence="1">Uncharacterized protein</fullName>
    </submittedName>
</protein>
<sequence>MHCCIERKLPSGHCLFSFGVSVRSMSGWVEQRQFLRNHQLNIVNMRVVGPYHLCTYLLQYSPSHHATSSRLRSCSFCTECGSGRGDDDGLREDKLALQRLMSVSIVCRVPCLLEFLKCTHLCSEFHAAFSQETEDAYRHVATI</sequence>
<dbReference type="Proteomes" id="UP000485058">
    <property type="component" value="Unassembled WGS sequence"/>
</dbReference>
<proteinExistence type="predicted"/>
<gene>
    <name evidence="1" type="ORF">HaLaN_11017</name>
</gene>
<comment type="caution">
    <text evidence="1">The sequence shown here is derived from an EMBL/GenBank/DDBJ whole genome shotgun (WGS) entry which is preliminary data.</text>
</comment>
<evidence type="ECO:0000313" key="2">
    <source>
        <dbReference type="Proteomes" id="UP000485058"/>
    </source>
</evidence>
<reference evidence="1 2" key="1">
    <citation type="submission" date="2020-02" db="EMBL/GenBank/DDBJ databases">
        <title>Draft genome sequence of Haematococcus lacustris strain NIES-144.</title>
        <authorList>
            <person name="Morimoto D."/>
            <person name="Nakagawa S."/>
            <person name="Yoshida T."/>
            <person name="Sawayama S."/>
        </authorList>
    </citation>
    <scope>NUCLEOTIDE SEQUENCE [LARGE SCALE GENOMIC DNA]</scope>
    <source>
        <strain evidence="1 2">NIES-144</strain>
    </source>
</reference>
<organism evidence="1 2">
    <name type="scientific">Haematococcus lacustris</name>
    <name type="common">Green alga</name>
    <name type="synonym">Haematococcus pluvialis</name>
    <dbReference type="NCBI Taxonomy" id="44745"/>
    <lineage>
        <taxon>Eukaryota</taxon>
        <taxon>Viridiplantae</taxon>
        <taxon>Chlorophyta</taxon>
        <taxon>core chlorophytes</taxon>
        <taxon>Chlorophyceae</taxon>
        <taxon>CS clade</taxon>
        <taxon>Chlamydomonadales</taxon>
        <taxon>Haematococcaceae</taxon>
        <taxon>Haematococcus</taxon>
    </lineage>
</organism>
<dbReference type="EMBL" id="BLLF01000778">
    <property type="protein sequence ID" value="GFH14885.1"/>
    <property type="molecule type" value="Genomic_DNA"/>
</dbReference>
<dbReference type="AlphaFoldDB" id="A0A699Z060"/>